<evidence type="ECO:0000313" key="1">
    <source>
        <dbReference type="EMBL" id="PSM42922.1"/>
    </source>
</evidence>
<dbReference type="Gene3D" id="3.30.530.20">
    <property type="match status" value="1"/>
</dbReference>
<gene>
    <name evidence="1" type="ORF">C6Y14_12080</name>
</gene>
<protein>
    <submittedName>
        <fullName evidence="1">SRPBCC family protein</fullName>
    </submittedName>
</protein>
<dbReference type="SUPFAM" id="SSF55961">
    <property type="entry name" value="Bet v1-like"/>
    <property type="match status" value="1"/>
</dbReference>
<sequence length="166" mass="18780">MHDAAHRQPDIHWPSGFSPAEAHRFHRAHAVVHGPPERSFTILTDVANLRSWVPECEGVSAETSTGTFDIHWSGHRFEVFRGEYVPPSRIGWMAIGGGVQLYQAWLLTEHEDGTDVVVESIVRAELPRTLDTLSLEWAERLADLWRAQHAKLSEFSVALPRVTDRL</sequence>
<dbReference type="AlphaFoldDB" id="A0A2P8Q9J0"/>
<proteinExistence type="predicted"/>
<dbReference type="EMBL" id="PYBJ01000007">
    <property type="protein sequence ID" value="PSM42922.1"/>
    <property type="molecule type" value="Genomic_DNA"/>
</dbReference>
<dbReference type="InterPro" id="IPR023393">
    <property type="entry name" value="START-like_dom_sf"/>
</dbReference>
<evidence type="ECO:0000313" key="2">
    <source>
        <dbReference type="Proteomes" id="UP000240429"/>
    </source>
</evidence>
<reference evidence="1 2" key="1">
    <citation type="submission" date="2018-03" db="EMBL/GenBank/DDBJ databases">
        <title>Streptomyces dioscori sp. nov., a novel endophytic actinobacterium isolated from bulbil of Dioscorea bulbifera L.</title>
        <authorList>
            <person name="Zhikuan W."/>
        </authorList>
    </citation>
    <scope>NUCLEOTIDE SEQUENCE [LARGE SCALE GENOMIC DNA]</scope>
    <source>
        <strain evidence="1 2">A217</strain>
    </source>
</reference>
<organism evidence="1 2">
    <name type="scientific">Streptomyces dioscori</name>
    <dbReference type="NCBI Taxonomy" id="2109333"/>
    <lineage>
        <taxon>Bacteria</taxon>
        <taxon>Bacillati</taxon>
        <taxon>Actinomycetota</taxon>
        <taxon>Actinomycetes</taxon>
        <taxon>Kitasatosporales</taxon>
        <taxon>Streptomycetaceae</taxon>
        <taxon>Streptomyces</taxon>
        <taxon>Streptomyces aurantiacus group</taxon>
    </lineage>
</organism>
<accession>A0A2P8Q9J0</accession>
<name>A0A2P8Q9J0_9ACTN</name>
<comment type="caution">
    <text evidence="1">The sequence shown here is derived from an EMBL/GenBank/DDBJ whole genome shotgun (WGS) entry which is preliminary data.</text>
</comment>
<dbReference type="OrthoDB" id="3364858at2"/>
<dbReference type="RefSeq" id="WP_107016603.1">
    <property type="nucleotide sequence ID" value="NZ_KZ679041.1"/>
</dbReference>
<dbReference type="Proteomes" id="UP000240429">
    <property type="component" value="Unassembled WGS sequence"/>
</dbReference>
<keyword evidence="2" id="KW-1185">Reference proteome</keyword>